<evidence type="ECO:0000256" key="1">
    <source>
        <dbReference type="ARBA" id="ARBA00008239"/>
    </source>
</evidence>
<dbReference type="GO" id="GO:0140662">
    <property type="term" value="F:ATP-dependent protein folding chaperone"/>
    <property type="evidence" value="ECO:0007669"/>
    <property type="project" value="InterPro"/>
</dbReference>
<evidence type="ECO:0000313" key="3">
    <source>
        <dbReference type="EMBL" id="PWA61386.1"/>
    </source>
</evidence>
<dbReference type="GO" id="GO:0005524">
    <property type="term" value="F:ATP binding"/>
    <property type="evidence" value="ECO:0007669"/>
    <property type="project" value="InterPro"/>
</dbReference>
<dbReference type="Gene3D" id="1.20.120.790">
    <property type="entry name" value="Heat shock protein 90, C-terminal domain"/>
    <property type="match status" value="1"/>
</dbReference>
<dbReference type="PANTHER" id="PTHR11528">
    <property type="entry name" value="HEAT SHOCK PROTEIN 90 FAMILY MEMBER"/>
    <property type="match status" value="1"/>
</dbReference>
<dbReference type="AlphaFoldDB" id="A0A2U1MJJ3"/>
<evidence type="ECO:0000313" key="4">
    <source>
        <dbReference type="Proteomes" id="UP000245207"/>
    </source>
</evidence>
<comment type="similarity">
    <text evidence="1">Belongs to the heat shock protein 90 family.</text>
</comment>
<gene>
    <name evidence="3" type="ORF">CTI12_AA373210</name>
</gene>
<comment type="caution">
    <text evidence="3">The sequence shown here is derived from an EMBL/GenBank/DDBJ whole genome shotgun (WGS) entry which is preliminary data.</text>
</comment>
<keyword evidence="2" id="KW-0143">Chaperone</keyword>
<dbReference type="GO" id="GO:0051082">
    <property type="term" value="F:unfolded protein binding"/>
    <property type="evidence" value="ECO:0007669"/>
    <property type="project" value="InterPro"/>
</dbReference>
<proteinExistence type="inferred from homology"/>
<dbReference type="EMBL" id="PKPP01005116">
    <property type="protein sequence ID" value="PWA61386.1"/>
    <property type="molecule type" value="Genomic_DNA"/>
</dbReference>
<dbReference type="GO" id="GO:0016887">
    <property type="term" value="F:ATP hydrolysis activity"/>
    <property type="evidence" value="ECO:0007669"/>
    <property type="project" value="InterPro"/>
</dbReference>
<name>A0A2U1MJJ3_ARTAN</name>
<dbReference type="InterPro" id="IPR001404">
    <property type="entry name" value="Hsp90_fam"/>
</dbReference>
<reference evidence="3 4" key="1">
    <citation type="journal article" date="2018" name="Mol. Plant">
        <title>The genome of Artemisia annua provides insight into the evolution of Asteraceae family and artemisinin biosynthesis.</title>
        <authorList>
            <person name="Shen Q."/>
            <person name="Zhang L."/>
            <person name="Liao Z."/>
            <person name="Wang S."/>
            <person name="Yan T."/>
            <person name="Shi P."/>
            <person name="Liu M."/>
            <person name="Fu X."/>
            <person name="Pan Q."/>
            <person name="Wang Y."/>
            <person name="Lv Z."/>
            <person name="Lu X."/>
            <person name="Zhang F."/>
            <person name="Jiang W."/>
            <person name="Ma Y."/>
            <person name="Chen M."/>
            <person name="Hao X."/>
            <person name="Li L."/>
            <person name="Tang Y."/>
            <person name="Lv G."/>
            <person name="Zhou Y."/>
            <person name="Sun X."/>
            <person name="Brodelius P.E."/>
            <person name="Rose J.K.C."/>
            <person name="Tang K."/>
        </authorList>
    </citation>
    <scope>NUCLEOTIDE SEQUENCE [LARGE SCALE GENOMIC DNA]</scope>
    <source>
        <strain evidence="4">cv. Huhao1</strain>
        <tissue evidence="3">Leaf</tissue>
    </source>
</reference>
<dbReference type="InterPro" id="IPR037196">
    <property type="entry name" value="HSP90_C"/>
</dbReference>
<keyword evidence="4" id="KW-1185">Reference proteome</keyword>
<keyword evidence="3" id="KW-0346">Stress response</keyword>
<accession>A0A2U1MJJ3</accession>
<dbReference type="OrthoDB" id="1744115at2759"/>
<organism evidence="3 4">
    <name type="scientific">Artemisia annua</name>
    <name type="common">Sweet wormwood</name>
    <dbReference type="NCBI Taxonomy" id="35608"/>
    <lineage>
        <taxon>Eukaryota</taxon>
        <taxon>Viridiplantae</taxon>
        <taxon>Streptophyta</taxon>
        <taxon>Embryophyta</taxon>
        <taxon>Tracheophyta</taxon>
        <taxon>Spermatophyta</taxon>
        <taxon>Magnoliopsida</taxon>
        <taxon>eudicotyledons</taxon>
        <taxon>Gunneridae</taxon>
        <taxon>Pentapetalae</taxon>
        <taxon>asterids</taxon>
        <taxon>campanulids</taxon>
        <taxon>Asterales</taxon>
        <taxon>Asteraceae</taxon>
        <taxon>Asteroideae</taxon>
        <taxon>Anthemideae</taxon>
        <taxon>Artemisiinae</taxon>
        <taxon>Artemisia</taxon>
    </lineage>
</organism>
<evidence type="ECO:0000256" key="2">
    <source>
        <dbReference type="ARBA" id="ARBA00023186"/>
    </source>
</evidence>
<dbReference type="Proteomes" id="UP000245207">
    <property type="component" value="Unassembled WGS sequence"/>
</dbReference>
<dbReference type="STRING" id="35608.A0A2U1MJJ3"/>
<sequence>MKPDMLLWAGHPRGTTALSFAEYVPSENLLMTKEQLFDMTCMMLGERGVEQSEDVKKKKKALKEKFEGLCKVIKDVLGDNVEKVIVSDCVVDSPCCLVTVEYGWAANMERIMKVQALRDLSMVGYMLSMAMSTCLLLRKLALMQIARLGSRLSVALLVLLLDVLVFDELENAVICF</sequence>
<dbReference type="SUPFAM" id="SSF110942">
    <property type="entry name" value="HSP90 C-terminal domain"/>
    <property type="match status" value="1"/>
</dbReference>
<dbReference type="Pfam" id="PF00183">
    <property type="entry name" value="HSP90"/>
    <property type="match status" value="1"/>
</dbReference>
<protein>
    <submittedName>
        <fullName evidence="3">Heat shock protein Hsp90</fullName>
    </submittedName>
</protein>